<comment type="caution">
    <text evidence="1">The sequence shown here is derived from an EMBL/GenBank/DDBJ whole genome shotgun (WGS) entry which is preliminary data.</text>
</comment>
<gene>
    <name evidence="1" type="ORF">WG900_07025</name>
</gene>
<dbReference type="Proteomes" id="UP001379235">
    <property type="component" value="Unassembled WGS sequence"/>
</dbReference>
<dbReference type="EMBL" id="JBBHJY010000002">
    <property type="protein sequence ID" value="MEJ6009667.1"/>
    <property type="molecule type" value="Genomic_DNA"/>
</dbReference>
<proteinExistence type="predicted"/>
<name>A0ABU8S721_9SPHN</name>
<keyword evidence="2" id="KW-1185">Reference proteome</keyword>
<protein>
    <submittedName>
        <fullName evidence="1">Uncharacterized protein</fullName>
    </submittedName>
</protein>
<reference evidence="1 2" key="1">
    <citation type="submission" date="2024-03" db="EMBL/GenBank/DDBJ databases">
        <authorList>
            <person name="Jo J.-H."/>
        </authorList>
    </citation>
    <scope>NUCLEOTIDE SEQUENCE [LARGE SCALE GENOMIC DNA]</scope>
    <source>
        <strain evidence="1 2">AS3R-12</strain>
    </source>
</reference>
<evidence type="ECO:0000313" key="2">
    <source>
        <dbReference type="Proteomes" id="UP001379235"/>
    </source>
</evidence>
<sequence length="294" mass="32942">MGDGDTHKDEQKVEEDLLVADSPLSEGLAVDAFLRAWDEAPHSTSLSFVPATAAAQVEAAGKHAPDLLRRVLERALARGRTPTGLVLPGSMRAERERALARIRQDLIEQRDKHFSLSRPAYRRDLAICRGVLLPCGVEAGDPGSGVPRRLLFSGGLRQGMSVGWTLLARCGGFRPFVELHFDRRDIERFNAEGYRSLYRNLADLLRANPHLRGVTSASWWHDPALGSAFDFIDDLPRGHGAAFFRVGEDPHATADALRFSPERQRLHAEGLYRPAVWLRVWSRRDLLRWDEATR</sequence>
<accession>A0ABU8S721</accession>
<organism evidence="1 2">
    <name type="scientific">Novosphingobium aquae</name>
    <dbReference type="NCBI Taxonomy" id="3133435"/>
    <lineage>
        <taxon>Bacteria</taxon>
        <taxon>Pseudomonadati</taxon>
        <taxon>Pseudomonadota</taxon>
        <taxon>Alphaproteobacteria</taxon>
        <taxon>Sphingomonadales</taxon>
        <taxon>Sphingomonadaceae</taxon>
        <taxon>Novosphingobium</taxon>
    </lineage>
</organism>
<dbReference type="RefSeq" id="WP_339965851.1">
    <property type="nucleotide sequence ID" value="NZ_JBBHJY010000002.1"/>
</dbReference>
<evidence type="ECO:0000313" key="1">
    <source>
        <dbReference type="EMBL" id="MEJ6009667.1"/>
    </source>
</evidence>